<dbReference type="PATRIC" id="fig|1177179.3.peg.740"/>
<accession>L0WH43</accession>
<organism evidence="2 3">
    <name type="scientific">Alcanivorax hongdengensis A-11-3</name>
    <dbReference type="NCBI Taxonomy" id="1177179"/>
    <lineage>
        <taxon>Bacteria</taxon>
        <taxon>Pseudomonadati</taxon>
        <taxon>Pseudomonadota</taxon>
        <taxon>Gammaproteobacteria</taxon>
        <taxon>Oceanospirillales</taxon>
        <taxon>Alcanivoracaceae</taxon>
        <taxon>Alcanivorax</taxon>
    </lineage>
</organism>
<evidence type="ECO:0000313" key="2">
    <source>
        <dbReference type="EMBL" id="EKF75432.1"/>
    </source>
</evidence>
<dbReference type="InterPro" id="IPR011009">
    <property type="entry name" value="Kinase-like_dom_sf"/>
</dbReference>
<dbReference type="STRING" id="1177179.A11A3_03709"/>
<dbReference type="RefSeq" id="WP_008927928.1">
    <property type="nucleotide sequence ID" value="NZ_AMRJ01000003.1"/>
</dbReference>
<dbReference type="EMBL" id="AMRJ01000003">
    <property type="protein sequence ID" value="EKF75432.1"/>
    <property type="molecule type" value="Genomic_DNA"/>
</dbReference>
<name>L0WH43_9GAMM</name>
<reference evidence="2 3" key="1">
    <citation type="journal article" date="2012" name="J. Bacteriol.">
        <title>Genome Sequence of the Alkane-Degrading Bacterium Alcanivorax hongdengensis Type Strain A-11-3.</title>
        <authorList>
            <person name="Lai Q."/>
            <person name="Shao Z."/>
        </authorList>
    </citation>
    <scope>NUCLEOTIDE SEQUENCE [LARGE SCALE GENOMIC DNA]</scope>
    <source>
        <strain evidence="2 3">A-11-3</strain>
    </source>
</reference>
<protein>
    <recommendedName>
        <fullName evidence="1">Aminoglycoside phosphotransferase domain-containing protein</fullName>
    </recommendedName>
</protein>
<dbReference type="Pfam" id="PF01636">
    <property type="entry name" value="APH"/>
    <property type="match status" value="1"/>
</dbReference>
<evidence type="ECO:0000259" key="1">
    <source>
        <dbReference type="Pfam" id="PF01636"/>
    </source>
</evidence>
<proteinExistence type="predicted"/>
<dbReference type="SUPFAM" id="SSF56112">
    <property type="entry name" value="Protein kinase-like (PK-like)"/>
    <property type="match status" value="1"/>
</dbReference>
<keyword evidence="3" id="KW-1185">Reference proteome</keyword>
<gene>
    <name evidence="2" type="ORF">A11A3_03709</name>
</gene>
<dbReference type="Proteomes" id="UP000010164">
    <property type="component" value="Unassembled WGS sequence"/>
</dbReference>
<dbReference type="InterPro" id="IPR002575">
    <property type="entry name" value="Aminoglycoside_PTrfase"/>
</dbReference>
<comment type="caution">
    <text evidence="2">The sequence shown here is derived from an EMBL/GenBank/DDBJ whole genome shotgun (WGS) entry which is preliminary data.</text>
</comment>
<feature type="domain" description="Aminoglycoside phosphotransferase" evidence="1">
    <location>
        <begin position="25"/>
        <end position="187"/>
    </location>
</feature>
<sequence length="229" mass="25315">MWRYRPDPLDLEALLKGAGTPISGAGTTTRVYALEIDGEPFFLKVSEPESLKSLLPRLWKARAWCSSTELEGRNLQWLAGQGVAVIPVQTLATRYRFGLPVAGFMLSRAQPGDPLEALLQSAPSPRRSELAEAYGALCAQLHGLGVYEPLRAKDVIVDRHQLILLDREKPPGRPGWHKQAALRSLERAWYRNRRSGLVLDATRSEAFVRGYCRVCAQADALSVAGRVKG</sequence>
<dbReference type="OrthoDB" id="6076463at2"/>
<dbReference type="AlphaFoldDB" id="L0WH43"/>
<evidence type="ECO:0000313" key="3">
    <source>
        <dbReference type="Proteomes" id="UP000010164"/>
    </source>
</evidence>